<dbReference type="GO" id="GO:0003723">
    <property type="term" value="F:RNA binding"/>
    <property type="evidence" value="ECO:0007669"/>
    <property type="project" value="UniProtKB-KW"/>
</dbReference>
<dbReference type="AlphaFoldDB" id="A0A9J2P6D0"/>
<feature type="domain" description="Helicase ATP-binding" evidence="10">
    <location>
        <begin position="448"/>
        <end position="639"/>
    </location>
</feature>
<proteinExistence type="predicted"/>
<dbReference type="CDD" id="cd17967">
    <property type="entry name" value="DEADc_DDX3_DDX4"/>
    <property type="match status" value="1"/>
</dbReference>
<dbReference type="Proteomes" id="UP000036681">
    <property type="component" value="Unplaced"/>
</dbReference>
<feature type="compositionally biased region" description="Low complexity" evidence="9">
    <location>
        <begin position="152"/>
        <end position="162"/>
    </location>
</feature>
<feature type="region of interest" description="Disordered" evidence="9">
    <location>
        <begin position="311"/>
        <end position="342"/>
    </location>
</feature>
<dbReference type="SMART" id="SM00487">
    <property type="entry name" value="DEXDc"/>
    <property type="match status" value="1"/>
</dbReference>
<evidence type="ECO:0000256" key="3">
    <source>
        <dbReference type="ARBA" id="ARBA00022801"/>
    </source>
</evidence>
<dbReference type="GO" id="GO:0005524">
    <property type="term" value="F:ATP binding"/>
    <property type="evidence" value="ECO:0007669"/>
    <property type="project" value="UniProtKB-KW"/>
</dbReference>
<evidence type="ECO:0000313" key="14">
    <source>
        <dbReference type="WBParaSite" id="ALUE_0000510401-mRNA-1"/>
    </source>
</evidence>
<dbReference type="PROSITE" id="PS51195">
    <property type="entry name" value="Q_MOTIF"/>
    <property type="match status" value="1"/>
</dbReference>
<feature type="short sequence motif" description="Q motif" evidence="8">
    <location>
        <begin position="417"/>
        <end position="445"/>
    </location>
</feature>
<organism evidence="13 14">
    <name type="scientific">Ascaris lumbricoides</name>
    <name type="common">Giant roundworm</name>
    <dbReference type="NCBI Taxonomy" id="6252"/>
    <lineage>
        <taxon>Eukaryota</taxon>
        <taxon>Metazoa</taxon>
        <taxon>Ecdysozoa</taxon>
        <taxon>Nematoda</taxon>
        <taxon>Chromadorea</taxon>
        <taxon>Rhabditida</taxon>
        <taxon>Spirurina</taxon>
        <taxon>Ascaridomorpha</taxon>
        <taxon>Ascaridoidea</taxon>
        <taxon>Ascarididae</taxon>
        <taxon>Ascaris</taxon>
    </lineage>
</organism>
<evidence type="ECO:0000256" key="9">
    <source>
        <dbReference type="SAM" id="MobiDB-lite"/>
    </source>
</evidence>
<feature type="region of interest" description="Disordered" evidence="9">
    <location>
        <begin position="67"/>
        <end position="190"/>
    </location>
</feature>
<dbReference type="PROSITE" id="PS51192">
    <property type="entry name" value="HELICASE_ATP_BIND_1"/>
    <property type="match status" value="1"/>
</dbReference>
<evidence type="ECO:0000259" key="12">
    <source>
        <dbReference type="PROSITE" id="PS51195"/>
    </source>
</evidence>
<evidence type="ECO:0000259" key="11">
    <source>
        <dbReference type="PROSITE" id="PS51194"/>
    </source>
</evidence>
<dbReference type="InterPro" id="IPR000629">
    <property type="entry name" value="RNA-helicase_DEAD-box_CS"/>
</dbReference>
<dbReference type="EC" id="3.6.4.13" evidence="1"/>
<evidence type="ECO:0000256" key="7">
    <source>
        <dbReference type="ARBA" id="ARBA00047984"/>
    </source>
</evidence>
<feature type="compositionally biased region" description="Low complexity" evidence="9">
    <location>
        <begin position="82"/>
        <end position="91"/>
    </location>
</feature>
<evidence type="ECO:0000256" key="6">
    <source>
        <dbReference type="ARBA" id="ARBA00022884"/>
    </source>
</evidence>
<evidence type="ECO:0000259" key="10">
    <source>
        <dbReference type="PROSITE" id="PS51192"/>
    </source>
</evidence>
<feature type="compositionally biased region" description="Polar residues" evidence="9">
    <location>
        <begin position="845"/>
        <end position="871"/>
    </location>
</feature>
<dbReference type="WBParaSite" id="ALUE_0000510401-mRNA-1">
    <property type="protein sequence ID" value="ALUE_0000510401-mRNA-1"/>
    <property type="gene ID" value="ALUE_0000510401"/>
</dbReference>
<dbReference type="PANTHER" id="PTHR47958">
    <property type="entry name" value="ATP-DEPENDENT RNA HELICASE DBP3"/>
    <property type="match status" value="1"/>
</dbReference>
<dbReference type="Pfam" id="PF00270">
    <property type="entry name" value="DEAD"/>
    <property type="match status" value="1"/>
</dbReference>
<dbReference type="FunFam" id="3.40.50.300:FF:000008">
    <property type="entry name" value="ATP-dependent RNA helicase RhlB"/>
    <property type="match status" value="1"/>
</dbReference>
<keyword evidence="5" id="KW-0067">ATP-binding</keyword>
<dbReference type="InterPro" id="IPR014001">
    <property type="entry name" value="Helicase_ATP-bd"/>
</dbReference>
<keyword evidence="13" id="KW-1185">Reference proteome</keyword>
<evidence type="ECO:0000256" key="5">
    <source>
        <dbReference type="ARBA" id="ARBA00022840"/>
    </source>
</evidence>
<dbReference type="GO" id="GO:0003724">
    <property type="term" value="F:RNA helicase activity"/>
    <property type="evidence" value="ECO:0007669"/>
    <property type="project" value="UniProtKB-EC"/>
</dbReference>
<keyword evidence="4" id="KW-0347">Helicase</keyword>
<name>A0A9J2P6D0_ASCLU</name>
<dbReference type="InterPro" id="IPR044763">
    <property type="entry name" value="Ded1/Dbp1_DEADc"/>
</dbReference>
<protein>
    <recommendedName>
        <fullName evidence="1">RNA helicase</fullName>
        <ecNumber evidence="1">3.6.4.13</ecNumber>
    </recommendedName>
</protein>
<dbReference type="GO" id="GO:0043186">
    <property type="term" value="C:P granule"/>
    <property type="evidence" value="ECO:0007669"/>
    <property type="project" value="UniProtKB-ARBA"/>
</dbReference>
<dbReference type="FunFam" id="3.40.50.300:FF:000397">
    <property type="entry name" value="Probable ATP-dependent RNA helicase DDX4"/>
    <property type="match status" value="1"/>
</dbReference>
<dbReference type="Gene3D" id="3.40.50.300">
    <property type="entry name" value="P-loop containing nucleotide triphosphate hydrolases"/>
    <property type="match status" value="2"/>
</dbReference>
<accession>A0A9J2P6D0</accession>
<evidence type="ECO:0000256" key="2">
    <source>
        <dbReference type="ARBA" id="ARBA00022741"/>
    </source>
</evidence>
<feature type="compositionally biased region" description="Low complexity" evidence="9">
    <location>
        <begin position="872"/>
        <end position="882"/>
    </location>
</feature>
<feature type="region of interest" description="Disordered" evidence="9">
    <location>
        <begin position="28"/>
        <end position="55"/>
    </location>
</feature>
<dbReference type="SMART" id="SM00490">
    <property type="entry name" value="HELICc"/>
    <property type="match status" value="1"/>
</dbReference>
<evidence type="ECO:0000313" key="13">
    <source>
        <dbReference type="Proteomes" id="UP000036681"/>
    </source>
</evidence>
<dbReference type="Pfam" id="PF00271">
    <property type="entry name" value="Helicase_C"/>
    <property type="match status" value="1"/>
</dbReference>
<dbReference type="PROSITE" id="PS00039">
    <property type="entry name" value="DEAD_ATP_HELICASE"/>
    <property type="match status" value="1"/>
</dbReference>
<comment type="catalytic activity">
    <reaction evidence="7">
        <text>ATP + H2O = ADP + phosphate + H(+)</text>
        <dbReference type="Rhea" id="RHEA:13065"/>
        <dbReference type="ChEBI" id="CHEBI:15377"/>
        <dbReference type="ChEBI" id="CHEBI:15378"/>
        <dbReference type="ChEBI" id="CHEBI:30616"/>
        <dbReference type="ChEBI" id="CHEBI:43474"/>
        <dbReference type="ChEBI" id="CHEBI:456216"/>
        <dbReference type="EC" id="3.6.4.13"/>
    </reaction>
</comment>
<keyword evidence="2" id="KW-0547">Nucleotide-binding</keyword>
<evidence type="ECO:0000256" key="8">
    <source>
        <dbReference type="PROSITE-ProRule" id="PRU00552"/>
    </source>
</evidence>
<dbReference type="InterPro" id="IPR027417">
    <property type="entry name" value="P-loop_NTPase"/>
</dbReference>
<sequence>MSSGGFGYGAHNYNNGYQYVNDTQGVQNWSGGEALNPQLPPPAARPNDIQPQHESRYIPPHMRHAAAPEPIPEGCPAPDTWSRGQQQFQRSGGQGAPRGGYDRGGSMRKSQSFAGMQPPHNDYGGQNWSSGGQGYDYQPGVGGQPGRGRAGFGPPTTTFRGGYSRGRGSNRDDGEYGSGRGMNGARPNYTGRYSYDRRQVFLINNASLAHAGAASMESGRVDEVGNTNATEKERYVPPHLRRPERAQPSLPPSHLASDRGRLNAFPRGRGEVRTPYAGRGSDSGFANGYDQQRSSAPYRGRFSYDRRTMHDEQQWGSQHQGGYRRQDNDIPENPRWAGLRDPIPERVPKWTEQLPRDERLESELFAGMNSGINFDKYEEIPVEATGQDCPPPISLCYNFFVLPPLFRLTKYIIRHALQFADLKLHPWIEENIKLSGYGRPTPVQKYSIPTLMNNRDLMSCAQTGSGKTAAFLVPLINNVLQNGPEALYRSTTQQNGRRKQYPAALILSPTRELSLQIYNESRKFAYRTPITSALLYGGRENYREQINKLRLGVHILIATPGRLIDVMEQGYIGLDGCRFLVLDEADRMLDMGFEPQIRQIVDLSEMPPKGKRVTAMFSATFPKEIQVLAQDFLMPNYVFLAVGRVGSTSENIMQKIVWVEEHEKKSFLMDLLDAGVKVAYSEPTALTLVFVETKRGASDLAYYLQKDGYNVVAIHGDLKQFEREKHLETFRSGVAPILVATAVAARGLDIPNVKHVINYDLPSDIDEYVHRIGRTGRVGNVGLATSFFNDKNRNIARDLAELIVEANQELPEWLEKLSSDAQRYGSRPGRVKGGGRFGGRDHRVQYNSSSGGGQHRSNGSAYGSGPNTQWNQPQRTTQRAPPQQVFCSFNLSLFI</sequence>
<dbReference type="InterPro" id="IPR001650">
    <property type="entry name" value="Helicase_C-like"/>
</dbReference>
<dbReference type="SUPFAM" id="SSF52540">
    <property type="entry name" value="P-loop containing nucleoside triphosphate hydrolases"/>
    <property type="match status" value="1"/>
</dbReference>
<feature type="domain" description="DEAD-box RNA helicase Q" evidence="12">
    <location>
        <begin position="417"/>
        <end position="445"/>
    </location>
</feature>
<dbReference type="CDD" id="cd18787">
    <property type="entry name" value="SF2_C_DEAD"/>
    <property type="match status" value="1"/>
</dbReference>
<dbReference type="InterPro" id="IPR011545">
    <property type="entry name" value="DEAD/DEAH_box_helicase_dom"/>
</dbReference>
<feature type="domain" description="Helicase C-terminal" evidence="11">
    <location>
        <begin position="670"/>
        <end position="818"/>
    </location>
</feature>
<evidence type="ECO:0000256" key="4">
    <source>
        <dbReference type="ARBA" id="ARBA00022806"/>
    </source>
</evidence>
<keyword evidence="6" id="KW-0694">RNA-binding</keyword>
<keyword evidence="3" id="KW-0378">Hydrolase</keyword>
<feature type="region of interest" description="Disordered" evidence="9">
    <location>
        <begin position="212"/>
        <end position="296"/>
    </location>
</feature>
<reference evidence="14" key="1">
    <citation type="submission" date="2023-03" db="UniProtKB">
        <authorList>
            <consortium name="WormBaseParasite"/>
        </authorList>
    </citation>
    <scope>IDENTIFICATION</scope>
</reference>
<evidence type="ECO:0000256" key="1">
    <source>
        <dbReference type="ARBA" id="ARBA00012552"/>
    </source>
</evidence>
<dbReference type="GO" id="GO:0016787">
    <property type="term" value="F:hydrolase activity"/>
    <property type="evidence" value="ECO:0007669"/>
    <property type="project" value="UniProtKB-KW"/>
</dbReference>
<feature type="compositionally biased region" description="Basic and acidic residues" evidence="9">
    <location>
        <begin position="230"/>
        <end position="245"/>
    </location>
</feature>
<feature type="compositionally biased region" description="Gly residues" evidence="9">
    <location>
        <begin position="140"/>
        <end position="151"/>
    </location>
</feature>
<feature type="region of interest" description="Disordered" evidence="9">
    <location>
        <begin position="824"/>
        <end position="882"/>
    </location>
</feature>
<dbReference type="PROSITE" id="PS51194">
    <property type="entry name" value="HELICASE_CTER"/>
    <property type="match status" value="1"/>
</dbReference>
<dbReference type="InterPro" id="IPR014014">
    <property type="entry name" value="RNA_helicase_DEAD_Q_motif"/>
</dbReference>